<dbReference type="Gene3D" id="2.60.120.290">
    <property type="entry name" value="Spermadhesin, CUB domain"/>
    <property type="match status" value="2"/>
</dbReference>
<keyword evidence="1" id="KW-0245">EGF-like domain</keyword>
<feature type="domain" description="Peptidase M12A" evidence="12">
    <location>
        <begin position="37"/>
        <end position="242"/>
    </location>
</feature>
<dbReference type="PRINTS" id="PR00480">
    <property type="entry name" value="ASTACIN"/>
</dbReference>
<reference evidence="13" key="1">
    <citation type="submission" date="2016-01" db="EMBL/GenBank/DDBJ databases">
        <title>The venom composition of the polydnavirus (PDV)-carrying endoparasitoid Cotesia chilonis (Hymenoptera: Braconidae) revealed by combining transcriptomic analysis and proteomic approach.</title>
        <authorList>
            <person name="Teng Z."/>
        </authorList>
    </citation>
    <scope>NUCLEOTIDE SEQUENCE</scope>
    <source>
        <strain evidence="13">Cc-Ven4</strain>
        <tissue evidence="13">Venom gland</tissue>
    </source>
</reference>
<evidence type="ECO:0000256" key="5">
    <source>
        <dbReference type="ARBA" id="ARBA00022833"/>
    </source>
</evidence>
<dbReference type="SMART" id="SM00042">
    <property type="entry name" value="CUB"/>
    <property type="match status" value="2"/>
</dbReference>
<evidence type="ECO:0000256" key="9">
    <source>
        <dbReference type="PROSITE-ProRule" id="PRU01211"/>
    </source>
</evidence>
<comment type="caution">
    <text evidence="8">Lacks conserved residue(s) required for the propagation of feature annotation.</text>
</comment>
<dbReference type="Pfam" id="PF01400">
    <property type="entry name" value="Astacin"/>
    <property type="match status" value="1"/>
</dbReference>
<dbReference type="CDD" id="cd00041">
    <property type="entry name" value="CUB"/>
    <property type="match status" value="2"/>
</dbReference>
<dbReference type="PROSITE" id="PS51864">
    <property type="entry name" value="ASTACIN"/>
    <property type="match status" value="1"/>
</dbReference>
<keyword evidence="3 9" id="KW-0479">Metal-binding</keyword>
<evidence type="ECO:0000256" key="10">
    <source>
        <dbReference type="RuleBase" id="RU361183"/>
    </source>
</evidence>
<evidence type="ECO:0000256" key="4">
    <source>
        <dbReference type="ARBA" id="ARBA00022801"/>
    </source>
</evidence>
<comment type="cofactor">
    <cofactor evidence="9 10">
        <name>Zn(2+)</name>
        <dbReference type="ChEBI" id="CHEBI:29105"/>
    </cofactor>
    <text evidence="9 10">Binds 1 zinc ion per subunit.</text>
</comment>
<evidence type="ECO:0000256" key="8">
    <source>
        <dbReference type="PROSITE-ProRule" id="PRU00059"/>
    </source>
</evidence>
<feature type="active site" evidence="9">
    <location>
        <position position="133"/>
    </location>
</feature>
<dbReference type="PANTHER" id="PTHR10127:SF861">
    <property type="entry name" value="DORSAL-VENTRAL PATTERNING PROTEIN TOLLOID-RELATED"/>
    <property type="match status" value="1"/>
</dbReference>
<dbReference type="InterPro" id="IPR000859">
    <property type="entry name" value="CUB_dom"/>
</dbReference>
<keyword evidence="6 9" id="KW-0482">Metalloprotease</keyword>
<keyword evidence="2 9" id="KW-0645">Protease</keyword>
<dbReference type="GO" id="GO:0006508">
    <property type="term" value="P:proteolysis"/>
    <property type="evidence" value="ECO:0007669"/>
    <property type="project" value="UniProtKB-KW"/>
</dbReference>
<evidence type="ECO:0000256" key="6">
    <source>
        <dbReference type="ARBA" id="ARBA00023049"/>
    </source>
</evidence>
<feature type="domain" description="CUB" evidence="11">
    <location>
        <begin position="358"/>
        <end position="474"/>
    </location>
</feature>
<dbReference type="EC" id="3.4.24.-" evidence="10"/>
<dbReference type="InterPro" id="IPR024079">
    <property type="entry name" value="MetalloPept_cat_dom_sf"/>
</dbReference>
<evidence type="ECO:0000313" key="13">
    <source>
        <dbReference type="EMBL" id="APD15615.1"/>
    </source>
</evidence>
<dbReference type="Gene3D" id="3.40.390.10">
    <property type="entry name" value="Collagenase (Catalytic Domain)"/>
    <property type="match status" value="1"/>
</dbReference>
<feature type="chain" id="PRO_5011821569" description="Metalloendopeptidase" evidence="10">
    <location>
        <begin position="21"/>
        <end position="477"/>
    </location>
</feature>
<dbReference type="Pfam" id="PF00431">
    <property type="entry name" value="CUB"/>
    <property type="match status" value="2"/>
</dbReference>
<sequence length="477" mass="54697">MLNFFIIILKLILIKELITPQKNFLCASEKIRLKRSVATGERSLLWNDGIIPYKIDDSFSGLHRKFIRKVMQKWEKSTCIQFVDRNDTIHQDYLALVHPDSRRCHTAIGKSYSGRNELYLGKGCLNQRNILHELGHVIGFHHEHNRPDRDQYVNIKMENVKSGSEGNFEKLSPEEITTLNQKYDYNSIMHYRRYEFSSDQSKDTIVPLQIENNEIDEIGTLTELSDIDIIATNLLYRCLECGKTLQDPEGTFGTAVDANASPTSKKYCQWRISASHGERIVLYITSLNIIESSPKCQTDYLQITDGYSTINPLLASICGKHRIVDPIISSGNRMLITYRTDHFNEMYNGFTARYNKICGGDIKIENENQNYYLESPNYPSLYEDNKKCVWHLISPLNRKISIKFNYFKLEESLNCENDFVEIKNGDNSNLSSVGTYCGKNSPGEVISEGNKLIIKFVSDHEIQGNGFSAIITMVKSN</sequence>
<dbReference type="EMBL" id="KU663621">
    <property type="protein sequence ID" value="APD15615.1"/>
    <property type="molecule type" value="mRNA"/>
</dbReference>
<evidence type="ECO:0000256" key="1">
    <source>
        <dbReference type="ARBA" id="ARBA00022536"/>
    </source>
</evidence>
<proteinExistence type="evidence at transcript level"/>
<feature type="disulfide bond" evidence="8">
    <location>
        <begin position="241"/>
        <end position="268"/>
    </location>
</feature>
<feature type="domain" description="CUB" evidence="11">
    <location>
        <begin position="241"/>
        <end position="357"/>
    </location>
</feature>
<dbReference type="FunFam" id="2.60.120.290:FF:000013">
    <property type="entry name" value="Membrane frizzled-related protein"/>
    <property type="match status" value="1"/>
</dbReference>
<keyword evidence="5 9" id="KW-0862">Zinc</keyword>
<keyword evidence="10" id="KW-0732">Signal</keyword>
<organism evidence="13">
    <name type="scientific">Cotesia chilonis</name>
    <dbReference type="NCBI Taxonomy" id="89804"/>
    <lineage>
        <taxon>Eukaryota</taxon>
        <taxon>Metazoa</taxon>
        <taxon>Ecdysozoa</taxon>
        <taxon>Arthropoda</taxon>
        <taxon>Hexapoda</taxon>
        <taxon>Insecta</taxon>
        <taxon>Pterygota</taxon>
        <taxon>Neoptera</taxon>
        <taxon>Endopterygota</taxon>
        <taxon>Hymenoptera</taxon>
        <taxon>Apocrita</taxon>
        <taxon>Ichneumonoidea</taxon>
        <taxon>Braconidae</taxon>
        <taxon>Microgastrinae</taxon>
        <taxon>Cotesia</taxon>
    </lineage>
</organism>
<accession>A0A1J0M5I1</accession>
<protein>
    <recommendedName>
        <fullName evidence="10">Metalloendopeptidase</fullName>
        <ecNumber evidence="10">3.4.24.-</ecNumber>
    </recommendedName>
</protein>
<feature type="binding site" evidence="9">
    <location>
        <position position="132"/>
    </location>
    <ligand>
        <name>Zn(2+)</name>
        <dbReference type="ChEBI" id="CHEBI:29105"/>
        <note>catalytic</note>
    </ligand>
</feature>
<dbReference type="AlphaFoldDB" id="A0A1J0M5I1"/>
<feature type="binding site" evidence="9">
    <location>
        <position position="136"/>
    </location>
    <ligand>
        <name>Zn(2+)</name>
        <dbReference type="ChEBI" id="CHEBI:29105"/>
        <note>catalytic</note>
    </ligand>
</feature>
<dbReference type="InterPro" id="IPR001506">
    <property type="entry name" value="Peptidase_M12A"/>
</dbReference>
<dbReference type="PANTHER" id="PTHR10127">
    <property type="entry name" value="DISCOIDIN, CUB, EGF, LAMININ , AND ZINC METALLOPROTEASE DOMAIN CONTAINING"/>
    <property type="match status" value="1"/>
</dbReference>
<dbReference type="GO" id="GO:0004222">
    <property type="term" value="F:metalloendopeptidase activity"/>
    <property type="evidence" value="ECO:0007669"/>
    <property type="project" value="UniProtKB-UniRule"/>
</dbReference>
<name>A0A1J0M5I1_9HYME</name>
<feature type="signal peptide" evidence="10">
    <location>
        <begin position="1"/>
        <end position="20"/>
    </location>
</feature>
<evidence type="ECO:0000259" key="12">
    <source>
        <dbReference type="PROSITE" id="PS51864"/>
    </source>
</evidence>
<evidence type="ECO:0000259" key="11">
    <source>
        <dbReference type="PROSITE" id="PS01180"/>
    </source>
</evidence>
<feature type="binding site" evidence="9">
    <location>
        <position position="142"/>
    </location>
    <ligand>
        <name>Zn(2+)</name>
        <dbReference type="ChEBI" id="CHEBI:29105"/>
        <note>catalytic</note>
    </ligand>
</feature>
<dbReference type="InterPro" id="IPR006026">
    <property type="entry name" value="Peptidase_Metallo"/>
</dbReference>
<dbReference type="SUPFAM" id="SSF55486">
    <property type="entry name" value="Metalloproteases ('zincins'), catalytic domain"/>
    <property type="match status" value="1"/>
</dbReference>
<evidence type="ECO:0000256" key="2">
    <source>
        <dbReference type="ARBA" id="ARBA00022670"/>
    </source>
</evidence>
<keyword evidence="4 9" id="KW-0378">Hydrolase</keyword>
<dbReference type="SUPFAM" id="SSF49854">
    <property type="entry name" value="Spermadhesin, CUB domain"/>
    <property type="match status" value="2"/>
</dbReference>
<dbReference type="PROSITE" id="PS01180">
    <property type="entry name" value="CUB"/>
    <property type="match status" value="2"/>
</dbReference>
<evidence type="ECO:0000256" key="7">
    <source>
        <dbReference type="ARBA" id="ARBA00023157"/>
    </source>
</evidence>
<evidence type="ECO:0000256" key="3">
    <source>
        <dbReference type="ARBA" id="ARBA00022723"/>
    </source>
</evidence>
<dbReference type="SMART" id="SM00235">
    <property type="entry name" value="ZnMc"/>
    <property type="match status" value="1"/>
</dbReference>
<dbReference type="GO" id="GO:0008270">
    <property type="term" value="F:zinc ion binding"/>
    <property type="evidence" value="ECO:0007669"/>
    <property type="project" value="UniProtKB-UniRule"/>
</dbReference>
<dbReference type="InterPro" id="IPR035914">
    <property type="entry name" value="Sperma_CUB_dom_sf"/>
</dbReference>
<keyword evidence="7 8" id="KW-1015">Disulfide bond</keyword>